<evidence type="ECO:0000256" key="5">
    <source>
        <dbReference type="ARBA" id="ARBA00012448"/>
    </source>
</evidence>
<keyword evidence="9" id="KW-0121">Carboxypeptidase</keyword>
<evidence type="ECO:0000256" key="11">
    <source>
        <dbReference type="ARBA" id="ARBA00022676"/>
    </source>
</evidence>
<keyword evidence="8" id="KW-0997">Cell inner membrane</keyword>
<evidence type="ECO:0000256" key="4">
    <source>
        <dbReference type="ARBA" id="ARBA00007739"/>
    </source>
</evidence>
<dbReference type="GO" id="GO:0009002">
    <property type="term" value="F:serine-type D-Ala-D-Ala carboxypeptidase activity"/>
    <property type="evidence" value="ECO:0007669"/>
    <property type="project" value="UniProtKB-EC"/>
</dbReference>
<feature type="domain" description="Penicillin-binding protein transpeptidase" evidence="29">
    <location>
        <begin position="720"/>
        <end position="806"/>
    </location>
</feature>
<feature type="transmembrane region" description="Helical" evidence="28">
    <location>
        <begin position="56"/>
        <end position="76"/>
    </location>
</feature>
<keyword evidence="13 28" id="KW-0812">Transmembrane</keyword>
<evidence type="ECO:0000256" key="10">
    <source>
        <dbReference type="ARBA" id="ARBA00022670"/>
    </source>
</evidence>
<keyword evidence="12" id="KW-0808">Transferase</keyword>
<dbReference type="InterPro" id="IPR001460">
    <property type="entry name" value="PCN-bd_Tpept"/>
</dbReference>
<sequence>MSRFVSSKSFPGLIWLRDAPDSGTGRGGRFTRSGGRFLPGGGPMPRGPRYRGVRRVAAIALGVAIVGFTGGVLVIWDRYETIAAHLPSVKSLKDYQPPTVSRIYAGDDRLMAELAAERRIYVPIMAIPDRVKNAFVAAEDQHFYTHRGIDPLAILRAEMFNLTRPEGRRPIGASTITQQVARNMVLDSNALTIERKIEEAMLAIRIEQTLSKDKILEIYLNGIYLGGRAYGVAAAAQTFFNKTLDQLTDAEAATLAALPKSPSNYDPFRHPEAAVARRNWVLGRMLEIGALTPEAARAAEAEPLVPHNKERFGPLPNSEWFGSEVRRQLIEKYGETIATRSGLEVHTSLDPALQNEATRILREGLMTYDRSHGGWRGAVGHVTLPPHSTADDAWVAALKAAKPPAGMLDRWRLGVILSPAAGKIGWIEGGEPRTGTLLGADAGWMRLFRYPHAGDLVLIEPQADGGVAIRQIPQVEGALVTMDVRTGRVLAMVGGWSFRDSQFNRATQALRQPGSSFKPFVYLAAMEKGVPPSEKFDDGPVSYGDWHPKNYEKDNWGPTTLHDALRESRNLVTIRLAAYLGMKAVADMAVKAGLVEKMPHVLPAALGAVETTVMREAAAYASIAAGGHIVVPSLIDTVQDREGTVIWKQPGLTLGTMMQAPAADIHLDAPPAVPPAVAAAQPAPGAPPLTPVVAPVAPALPPAGSIEVPVIRDDRPRMASEDSTFQIVTMMQDVIARGTGTLAGQGIDREIAGKTGTSQDFHDAWFAGFSPDLVTVVWVGFDQPQSLGKNEDGGRIAGPIWNKMMKVALASRPKLSFRAPPDMVLARYSTGRLLAVDAFKPDQVPGMSVALHGFGAGTEALTASDTGAENISDTEADMAEAPAAQSSPGVSSAPGAASGRPPPAQTGDIGVGGLY</sequence>
<dbReference type="EMBL" id="BAND01000027">
    <property type="protein sequence ID" value="GAJ28486.1"/>
    <property type="molecule type" value="Genomic_DNA"/>
</dbReference>
<evidence type="ECO:0000256" key="28">
    <source>
        <dbReference type="SAM" id="Phobius"/>
    </source>
</evidence>
<keyword evidence="15" id="KW-0133">Cell shape</keyword>
<dbReference type="Proteomes" id="UP000019760">
    <property type="component" value="Unassembled WGS sequence"/>
</dbReference>
<name>A0A023D3U3_ACIMT</name>
<dbReference type="Pfam" id="PF00912">
    <property type="entry name" value="Transgly"/>
    <property type="match status" value="1"/>
</dbReference>
<evidence type="ECO:0000256" key="26">
    <source>
        <dbReference type="ARBA" id="ARBA00060592"/>
    </source>
</evidence>
<dbReference type="UniPathway" id="UPA00219"/>
<feature type="domain" description="Penicillin-binding protein transpeptidase" evidence="29">
    <location>
        <begin position="477"/>
        <end position="647"/>
    </location>
</feature>
<comment type="subcellular location">
    <subcellularLocation>
        <location evidence="1">Cell inner membrane</location>
        <topology evidence="1">Single-pass type II membrane protein</topology>
    </subcellularLocation>
</comment>
<keyword evidence="22" id="KW-0961">Cell wall biogenesis/degradation</keyword>
<dbReference type="GO" id="GO:0008955">
    <property type="term" value="F:peptidoglycan glycosyltransferase activity"/>
    <property type="evidence" value="ECO:0007669"/>
    <property type="project" value="UniProtKB-EC"/>
</dbReference>
<proteinExistence type="inferred from homology"/>
<comment type="catalytic activity">
    <reaction evidence="23">
        <text>Preferential cleavage: (Ac)2-L-Lys-D-Ala-|-D-Ala. Also transpeptidation of peptidyl-alanyl moieties that are N-acyl substituents of D-alanine.</text>
        <dbReference type="EC" id="3.4.16.4"/>
    </reaction>
</comment>
<evidence type="ECO:0000256" key="18">
    <source>
        <dbReference type="ARBA" id="ARBA00022989"/>
    </source>
</evidence>
<evidence type="ECO:0000256" key="15">
    <source>
        <dbReference type="ARBA" id="ARBA00022960"/>
    </source>
</evidence>
<dbReference type="InterPro" id="IPR050396">
    <property type="entry name" value="Glycosyltr_51/Transpeptidase"/>
</dbReference>
<dbReference type="GO" id="GO:0009252">
    <property type="term" value="P:peptidoglycan biosynthetic process"/>
    <property type="evidence" value="ECO:0007669"/>
    <property type="project" value="UniProtKB-UniPathway"/>
</dbReference>
<keyword evidence="7" id="KW-1003">Cell membrane</keyword>
<dbReference type="SUPFAM" id="SSF53955">
    <property type="entry name" value="Lysozyme-like"/>
    <property type="match status" value="1"/>
</dbReference>
<evidence type="ECO:0000256" key="12">
    <source>
        <dbReference type="ARBA" id="ARBA00022679"/>
    </source>
</evidence>
<dbReference type="GO" id="GO:0071555">
    <property type="term" value="P:cell wall organization"/>
    <property type="evidence" value="ECO:0007669"/>
    <property type="project" value="UniProtKB-KW"/>
</dbReference>
<evidence type="ECO:0000256" key="7">
    <source>
        <dbReference type="ARBA" id="ARBA00022475"/>
    </source>
</evidence>
<gene>
    <name evidence="32" type="ORF">Amme_027_037</name>
</gene>
<comment type="pathway">
    <text evidence="26">Glycan biosynthesis.</text>
</comment>
<dbReference type="InterPro" id="IPR031376">
    <property type="entry name" value="PCB_OB"/>
</dbReference>
<evidence type="ECO:0000256" key="6">
    <source>
        <dbReference type="ARBA" id="ARBA00018638"/>
    </source>
</evidence>
<organism evidence="32 33">
    <name type="scientific">Acidomonas methanolica NBRC 104435</name>
    <dbReference type="NCBI Taxonomy" id="1231351"/>
    <lineage>
        <taxon>Bacteria</taxon>
        <taxon>Pseudomonadati</taxon>
        <taxon>Pseudomonadota</taxon>
        <taxon>Alphaproteobacteria</taxon>
        <taxon>Acetobacterales</taxon>
        <taxon>Acetobacteraceae</taxon>
        <taxon>Acidomonas</taxon>
    </lineage>
</organism>
<evidence type="ECO:0000256" key="13">
    <source>
        <dbReference type="ARBA" id="ARBA00022692"/>
    </source>
</evidence>
<keyword evidence="10" id="KW-0645">Protease</keyword>
<dbReference type="Pfam" id="PF17092">
    <property type="entry name" value="PCB_OB"/>
    <property type="match status" value="1"/>
</dbReference>
<evidence type="ECO:0000256" key="2">
    <source>
        <dbReference type="ARBA" id="ARBA00004752"/>
    </source>
</evidence>
<keyword evidence="17" id="KW-0573">Peptidoglycan synthesis</keyword>
<dbReference type="GO" id="GO:0005886">
    <property type="term" value="C:plasma membrane"/>
    <property type="evidence" value="ECO:0007669"/>
    <property type="project" value="UniProtKB-SubCell"/>
</dbReference>
<reference evidence="32 33" key="2">
    <citation type="journal article" date="2014" name="FEMS Microbiol. Lett.">
        <title>Draft genomic DNA sequence of the facultatively methylotrophic bacterium Acidomonas methanolica type strain MB58.</title>
        <authorList>
            <person name="Higashiura N."/>
            <person name="Hadano H."/>
            <person name="Hirakawa H."/>
            <person name="Matsutani M."/>
            <person name="Takabe S."/>
            <person name="Matsushita K."/>
            <person name="Azuma Y."/>
        </authorList>
    </citation>
    <scope>NUCLEOTIDE SEQUENCE [LARGE SCALE GENOMIC DNA]</scope>
    <source>
        <strain evidence="32 33">MB58</strain>
    </source>
</reference>
<keyword evidence="19 28" id="KW-0472">Membrane</keyword>
<dbReference type="GO" id="GO:0008658">
    <property type="term" value="F:penicillin binding"/>
    <property type="evidence" value="ECO:0007669"/>
    <property type="project" value="InterPro"/>
</dbReference>
<feature type="compositionally biased region" description="Low complexity" evidence="27">
    <location>
        <begin position="881"/>
        <end position="899"/>
    </location>
</feature>
<dbReference type="OrthoDB" id="9766909at2"/>
<dbReference type="PANTHER" id="PTHR32282">
    <property type="entry name" value="BINDING PROTEIN TRANSPEPTIDASE, PUTATIVE-RELATED"/>
    <property type="match status" value="1"/>
</dbReference>
<evidence type="ECO:0000259" key="29">
    <source>
        <dbReference type="Pfam" id="PF00905"/>
    </source>
</evidence>
<keyword evidence="16" id="KW-0735">Signal-anchor</keyword>
<reference evidence="33" key="1">
    <citation type="journal article" date="2014" name="FEMS Microbiol. Lett.">
        <title>Draft Genomic DNA Sequence of the Facultatively Methylotrophic Bacterium Acidomonas methanolica type strain MB58.</title>
        <authorList>
            <person name="Higashiura N."/>
            <person name="Hadano H."/>
            <person name="Hirakawa H."/>
            <person name="Matsutani M."/>
            <person name="Takabe S."/>
            <person name="Matsushita K."/>
            <person name="Azuma Y."/>
        </authorList>
    </citation>
    <scope>NUCLEOTIDE SEQUENCE [LARGE SCALE GENOMIC DNA]</scope>
    <source>
        <strain evidence="33">MB58</strain>
    </source>
</reference>
<evidence type="ECO:0000256" key="23">
    <source>
        <dbReference type="ARBA" id="ARBA00034000"/>
    </source>
</evidence>
<dbReference type="GO" id="GO:0006508">
    <property type="term" value="P:proteolysis"/>
    <property type="evidence" value="ECO:0007669"/>
    <property type="project" value="UniProtKB-KW"/>
</dbReference>
<evidence type="ECO:0000256" key="17">
    <source>
        <dbReference type="ARBA" id="ARBA00022984"/>
    </source>
</evidence>
<keyword evidence="14" id="KW-0378">Hydrolase</keyword>
<dbReference type="GO" id="GO:0008360">
    <property type="term" value="P:regulation of cell shape"/>
    <property type="evidence" value="ECO:0007669"/>
    <property type="project" value="UniProtKB-KW"/>
</dbReference>
<evidence type="ECO:0000256" key="20">
    <source>
        <dbReference type="ARBA" id="ARBA00023251"/>
    </source>
</evidence>
<dbReference type="Gene3D" id="3.40.710.10">
    <property type="entry name" value="DD-peptidase/beta-lactamase superfamily"/>
    <property type="match status" value="3"/>
</dbReference>
<dbReference type="InterPro" id="IPR036950">
    <property type="entry name" value="PBP_transglycosylase"/>
</dbReference>
<evidence type="ECO:0000256" key="21">
    <source>
        <dbReference type="ARBA" id="ARBA00023268"/>
    </source>
</evidence>
<feature type="domain" description="Glycosyl transferase family 51" evidence="30">
    <location>
        <begin position="109"/>
        <end position="285"/>
    </location>
</feature>
<dbReference type="EC" id="3.4.16.4" evidence="5"/>
<dbReference type="SUPFAM" id="SSF56601">
    <property type="entry name" value="beta-lactamase/transpeptidase-like"/>
    <property type="match status" value="1"/>
</dbReference>
<dbReference type="InterPro" id="IPR023346">
    <property type="entry name" value="Lysozyme-like_dom_sf"/>
</dbReference>
<evidence type="ECO:0000256" key="27">
    <source>
        <dbReference type="SAM" id="MobiDB-lite"/>
    </source>
</evidence>
<comment type="catalytic activity">
    <reaction evidence="25">
        <text>[GlcNAc-(1-&gt;4)-Mur2Ac(oyl-L-Ala-gamma-D-Glu-L-Lys-D-Ala-D-Ala)](n)-di-trans,octa-cis-undecaprenyl diphosphate + beta-D-GlcNAc-(1-&gt;4)-Mur2Ac(oyl-L-Ala-gamma-D-Glu-L-Lys-D-Ala-D-Ala)-di-trans,octa-cis-undecaprenyl diphosphate = [GlcNAc-(1-&gt;4)-Mur2Ac(oyl-L-Ala-gamma-D-Glu-L-Lys-D-Ala-D-Ala)](n+1)-di-trans,octa-cis-undecaprenyl diphosphate + di-trans,octa-cis-undecaprenyl diphosphate + H(+)</text>
        <dbReference type="Rhea" id="RHEA:23708"/>
        <dbReference type="Rhea" id="RHEA-COMP:9602"/>
        <dbReference type="Rhea" id="RHEA-COMP:9603"/>
        <dbReference type="ChEBI" id="CHEBI:15378"/>
        <dbReference type="ChEBI" id="CHEBI:58405"/>
        <dbReference type="ChEBI" id="CHEBI:60033"/>
        <dbReference type="ChEBI" id="CHEBI:78435"/>
        <dbReference type="EC" id="2.4.99.28"/>
    </reaction>
</comment>
<evidence type="ECO:0000259" key="30">
    <source>
        <dbReference type="Pfam" id="PF00912"/>
    </source>
</evidence>
<dbReference type="GO" id="GO:0030288">
    <property type="term" value="C:outer membrane-bounded periplasmic space"/>
    <property type="evidence" value="ECO:0007669"/>
    <property type="project" value="TreeGrafter"/>
</dbReference>
<dbReference type="InterPro" id="IPR001264">
    <property type="entry name" value="Glyco_trans_51"/>
</dbReference>
<evidence type="ECO:0000256" key="9">
    <source>
        <dbReference type="ARBA" id="ARBA00022645"/>
    </source>
</evidence>
<dbReference type="Pfam" id="PF00905">
    <property type="entry name" value="Transpeptidase"/>
    <property type="match status" value="2"/>
</dbReference>
<dbReference type="EC" id="2.4.99.28" evidence="24"/>
<comment type="similarity">
    <text evidence="4">In the N-terminal section; belongs to the glycosyltransferase 51 family.</text>
</comment>
<evidence type="ECO:0000256" key="16">
    <source>
        <dbReference type="ARBA" id="ARBA00022968"/>
    </source>
</evidence>
<keyword evidence="11" id="KW-0328">Glycosyltransferase</keyword>
<dbReference type="Gene3D" id="1.10.3810.10">
    <property type="entry name" value="Biosynthetic peptidoglycan transglycosylase-like"/>
    <property type="match status" value="1"/>
</dbReference>
<evidence type="ECO:0000256" key="14">
    <source>
        <dbReference type="ARBA" id="ARBA00022801"/>
    </source>
</evidence>
<protein>
    <recommendedName>
        <fullName evidence="6">Penicillin-binding protein 1A</fullName>
        <ecNumber evidence="24">2.4.99.28</ecNumber>
        <ecNumber evidence="5">3.4.16.4</ecNumber>
    </recommendedName>
</protein>
<comment type="caution">
    <text evidence="32">The sequence shown here is derived from an EMBL/GenBank/DDBJ whole genome shotgun (WGS) entry which is preliminary data.</text>
</comment>
<evidence type="ECO:0000313" key="32">
    <source>
        <dbReference type="EMBL" id="GAJ28486.1"/>
    </source>
</evidence>
<feature type="region of interest" description="Disordered" evidence="27">
    <location>
        <begin position="878"/>
        <end position="915"/>
    </location>
</feature>
<accession>A0A023D3U3</accession>
<evidence type="ECO:0000256" key="3">
    <source>
        <dbReference type="ARBA" id="ARBA00007090"/>
    </source>
</evidence>
<dbReference type="InterPro" id="IPR012338">
    <property type="entry name" value="Beta-lactam/transpept-like"/>
</dbReference>
<dbReference type="RefSeq" id="WP_081797470.1">
    <property type="nucleotide sequence ID" value="NZ_BAND01000027.1"/>
</dbReference>
<dbReference type="NCBIfam" id="TIGR02074">
    <property type="entry name" value="PBP_1a_fam"/>
    <property type="match status" value="1"/>
</dbReference>
<evidence type="ECO:0000256" key="24">
    <source>
        <dbReference type="ARBA" id="ARBA00044770"/>
    </source>
</evidence>
<evidence type="ECO:0000256" key="1">
    <source>
        <dbReference type="ARBA" id="ARBA00004249"/>
    </source>
</evidence>
<keyword evidence="33" id="KW-1185">Reference proteome</keyword>
<evidence type="ECO:0000256" key="22">
    <source>
        <dbReference type="ARBA" id="ARBA00023316"/>
    </source>
</evidence>
<dbReference type="PANTHER" id="PTHR32282:SF27">
    <property type="entry name" value="PENICILLIN-BINDING PROTEIN 1A"/>
    <property type="match status" value="1"/>
</dbReference>
<evidence type="ECO:0000256" key="8">
    <source>
        <dbReference type="ARBA" id="ARBA00022519"/>
    </source>
</evidence>
<keyword evidence="21" id="KW-0511">Multifunctional enzyme</keyword>
<evidence type="ECO:0000256" key="19">
    <source>
        <dbReference type="ARBA" id="ARBA00023136"/>
    </source>
</evidence>
<dbReference type="FunFam" id="1.10.3810.10:FF:000003">
    <property type="entry name" value="Penicillin-binding protein 1a"/>
    <property type="match status" value="1"/>
</dbReference>
<keyword evidence="20" id="KW-0046">Antibiotic resistance</keyword>
<dbReference type="GO" id="GO:0046677">
    <property type="term" value="P:response to antibiotic"/>
    <property type="evidence" value="ECO:0007669"/>
    <property type="project" value="UniProtKB-KW"/>
</dbReference>
<evidence type="ECO:0000256" key="25">
    <source>
        <dbReference type="ARBA" id="ARBA00049902"/>
    </source>
</evidence>
<comment type="pathway">
    <text evidence="2">Cell wall biogenesis; peptidoglycan biosynthesis.</text>
</comment>
<feature type="domain" description="Penicillin-binding protein OB-like" evidence="31">
    <location>
        <begin position="375"/>
        <end position="475"/>
    </location>
</feature>
<evidence type="ECO:0000313" key="33">
    <source>
        <dbReference type="Proteomes" id="UP000019760"/>
    </source>
</evidence>
<feature type="region of interest" description="Disordered" evidence="27">
    <location>
        <begin position="22"/>
        <end position="46"/>
    </location>
</feature>
<evidence type="ECO:0000259" key="31">
    <source>
        <dbReference type="Pfam" id="PF17092"/>
    </source>
</evidence>
<comment type="similarity">
    <text evidence="3">In the C-terminal section; belongs to the transpeptidase family.</text>
</comment>
<dbReference type="AlphaFoldDB" id="A0A023D3U3"/>
<keyword evidence="18 28" id="KW-1133">Transmembrane helix</keyword>